<dbReference type="Gene3D" id="3.30.160.60">
    <property type="entry name" value="Classic Zinc Finger"/>
    <property type="match status" value="1"/>
</dbReference>
<dbReference type="Proteomes" id="UP000703269">
    <property type="component" value="Unassembled WGS sequence"/>
</dbReference>
<comment type="caution">
    <text evidence="4">The sequence shown here is derived from an EMBL/GenBank/DDBJ whole genome shotgun (WGS) entry which is preliminary data.</text>
</comment>
<dbReference type="PROSITE" id="PS00028">
    <property type="entry name" value="ZINC_FINGER_C2H2_1"/>
    <property type="match status" value="1"/>
</dbReference>
<dbReference type="EMBL" id="BPQB01000014">
    <property type="protein sequence ID" value="GJE89751.1"/>
    <property type="molecule type" value="Genomic_DNA"/>
</dbReference>
<dbReference type="GO" id="GO:0008270">
    <property type="term" value="F:zinc ion binding"/>
    <property type="evidence" value="ECO:0007669"/>
    <property type="project" value="UniProtKB-KW"/>
</dbReference>
<organism evidence="4 5">
    <name type="scientific">Phanerochaete sordida</name>
    <dbReference type="NCBI Taxonomy" id="48140"/>
    <lineage>
        <taxon>Eukaryota</taxon>
        <taxon>Fungi</taxon>
        <taxon>Dikarya</taxon>
        <taxon>Basidiomycota</taxon>
        <taxon>Agaricomycotina</taxon>
        <taxon>Agaricomycetes</taxon>
        <taxon>Polyporales</taxon>
        <taxon>Phanerochaetaceae</taxon>
        <taxon>Phanerochaete</taxon>
    </lineage>
</organism>
<feature type="region of interest" description="Disordered" evidence="2">
    <location>
        <begin position="1"/>
        <end position="89"/>
    </location>
</feature>
<dbReference type="Pfam" id="PF00096">
    <property type="entry name" value="zf-C2H2"/>
    <property type="match status" value="1"/>
</dbReference>
<gene>
    <name evidence="4" type="ORF">PsYK624_058570</name>
</gene>
<evidence type="ECO:0000259" key="3">
    <source>
        <dbReference type="PROSITE" id="PS50157"/>
    </source>
</evidence>
<feature type="compositionally biased region" description="Low complexity" evidence="2">
    <location>
        <begin position="1"/>
        <end position="23"/>
    </location>
</feature>
<dbReference type="SMART" id="SM00355">
    <property type="entry name" value="ZnF_C2H2"/>
    <property type="match status" value="1"/>
</dbReference>
<evidence type="ECO:0000256" key="2">
    <source>
        <dbReference type="SAM" id="MobiDB-lite"/>
    </source>
</evidence>
<keyword evidence="1" id="KW-0863">Zinc-finger</keyword>
<sequence length="89" mass="9335">MPESSSASAHAPTAPARRASNARPARHTCKICGKALDRAPSRSPDIPSRPASPAHACPVPGCPRSFSSASTLKRHLRTHHGIDRPPAAE</sequence>
<dbReference type="PROSITE" id="PS50157">
    <property type="entry name" value="ZINC_FINGER_C2H2_2"/>
    <property type="match status" value="1"/>
</dbReference>
<evidence type="ECO:0000256" key="1">
    <source>
        <dbReference type="PROSITE-ProRule" id="PRU00042"/>
    </source>
</evidence>
<accession>A0A9P3G7J3</accession>
<reference evidence="4 5" key="1">
    <citation type="submission" date="2021-08" db="EMBL/GenBank/DDBJ databases">
        <title>Draft Genome Sequence of Phanerochaete sordida strain YK-624.</title>
        <authorList>
            <person name="Mori T."/>
            <person name="Dohra H."/>
            <person name="Suzuki T."/>
            <person name="Kawagishi H."/>
            <person name="Hirai H."/>
        </authorList>
    </citation>
    <scope>NUCLEOTIDE SEQUENCE [LARGE SCALE GENOMIC DNA]</scope>
    <source>
        <strain evidence="4 5">YK-624</strain>
    </source>
</reference>
<dbReference type="InterPro" id="IPR013087">
    <property type="entry name" value="Znf_C2H2_type"/>
</dbReference>
<proteinExistence type="predicted"/>
<dbReference type="SUPFAM" id="SSF57667">
    <property type="entry name" value="beta-beta-alpha zinc fingers"/>
    <property type="match status" value="1"/>
</dbReference>
<dbReference type="OrthoDB" id="6077919at2759"/>
<name>A0A9P3G7J3_9APHY</name>
<evidence type="ECO:0000313" key="4">
    <source>
        <dbReference type="EMBL" id="GJE89751.1"/>
    </source>
</evidence>
<evidence type="ECO:0000313" key="5">
    <source>
        <dbReference type="Proteomes" id="UP000703269"/>
    </source>
</evidence>
<dbReference type="AlphaFoldDB" id="A0A9P3G7J3"/>
<keyword evidence="1" id="KW-0479">Metal-binding</keyword>
<keyword evidence="5" id="KW-1185">Reference proteome</keyword>
<feature type="domain" description="C2H2-type" evidence="3">
    <location>
        <begin position="55"/>
        <end position="85"/>
    </location>
</feature>
<dbReference type="InterPro" id="IPR036236">
    <property type="entry name" value="Znf_C2H2_sf"/>
</dbReference>
<keyword evidence="1" id="KW-0862">Zinc</keyword>
<protein>
    <submittedName>
        <fullName evidence="4">C2H2-type zinc finger protein</fullName>
    </submittedName>
</protein>